<evidence type="ECO:0000256" key="1">
    <source>
        <dbReference type="ARBA" id="ARBA00011823"/>
    </source>
</evidence>
<dbReference type="InterPro" id="IPR000415">
    <property type="entry name" value="Nitroreductase-like"/>
</dbReference>
<evidence type="ECO:0000313" key="15">
    <source>
        <dbReference type="Proteomes" id="UP000238338"/>
    </source>
</evidence>
<feature type="domain" description="Nitroreductase" evidence="13">
    <location>
        <begin position="27"/>
        <end position="193"/>
    </location>
</feature>
<comment type="catalytic activity">
    <reaction evidence="9">
        <text>FMNH2 + O2 = dialurate + 5,6-dimethylbenzimidazole + D-erythrose 4-phosphate + H(+)</text>
        <dbReference type="Rhea" id="RHEA:27345"/>
        <dbReference type="ChEBI" id="CHEBI:15378"/>
        <dbReference type="ChEBI" id="CHEBI:15379"/>
        <dbReference type="ChEBI" id="CHEBI:15890"/>
        <dbReference type="ChEBI" id="CHEBI:16897"/>
        <dbReference type="ChEBI" id="CHEBI:57618"/>
        <dbReference type="ChEBI" id="CHEBI:140629"/>
        <dbReference type="EC" id="1.13.11.79"/>
    </reaction>
</comment>
<dbReference type="PANTHER" id="PTHR23026:SF90">
    <property type="entry name" value="IODOTYROSINE DEIODINASE 1"/>
    <property type="match status" value="1"/>
</dbReference>
<dbReference type="InterPro" id="IPR050627">
    <property type="entry name" value="Nitroreductase/BluB"/>
</dbReference>
<dbReference type="GO" id="GO:0016705">
    <property type="term" value="F:oxidoreductase activity, acting on paired donors, with incorporation or reduction of molecular oxygen"/>
    <property type="evidence" value="ECO:0007669"/>
    <property type="project" value="UniProtKB-ARBA"/>
</dbReference>
<comment type="caution">
    <text evidence="14">The sequence shown here is derived from an EMBL/GenBank/DDBJ whole genome shotgun (WGS) entry which is preliminary data.</text>
</comment>
<dbReference type="InterPro" id="IPR029479">
    <property type="entry name" value="Nitroreductase"/>
</dbReference>
<evidence type="ECO:0000256" key="5">
    <source>
        <dbReference type="ARBA" id="ARBA00022741"/>
    </source>
</evidence>
<name>A0A2S8RYN2_9RHOB</name>
<keyword evidence="7" id="KW-0560">Oxidoreductase</keyword>
<keyword evidence="2" id="KW-0169">Cobalamin biosynthesis</keyword>
<dbReference type="PANTHER" id="PTHR23026">
    <property type="entry name" value="NADPH NITROREDUCTASE"/>
    <property type="match status" value="1"/>
</dbReference>
<evidence type="ECO:0000256" key="9">
    <source>
        <dbReference type="ARBA" id="ARBA00051314"/>
    </source>
</evidence>
<keyword evidence="3" id="KW-0285">Flavoprotein</keyword>
<evidence type="ECO:0000256" key="3">
    <source>
        <dbReference type="ARBA" id="ARBA00022630"/>
    </source>
</evidence>
<dbReference type="EMBL" id="PVEP01000013">
    <property type="protein sequence ID" value="PQV53670.1"/>
    <property type="molecule type" value="Genomic_DNA"/>
</dbReference>
<evidence type="ECO:0000256" key="7">
    <source>
        <dbReference type="ARBA" id="ARBA00023002"/>
    </source>
</evidence>
<sequence>MADITCAPAAHHAYDTADRRALYRTIFERRDIRRDFLPDPIAPEVLSRVLLAAHHAPSVGFMQPWDFILLRDPAVRARVHALFARANAEAAMMFEGARRDSYRALKLEGIMEAPLNICVTCDRSRGGPVVLGRTHIPATDLFSSVCAVQNLWLAARAEGLGVGWVSILDNDALKAALGLPEAVVPVAYLCIGHVDQFRQRPELETAGWRKRLPLAGLVHLDGWGATGAEPELAERLSRDQAAGEDGRFLQDRLG</sequence>
<protein>
    <recommendedName>
        <fullName evidence="12">5,6-dimethylbenzimidazole synthase</fullName>
        <ecNumber evidence="11">1.13.11.79</ecNumber>
    </recommendedName>
</protein>
<reference evidence="14 15" key="1">
    <citation type="submission" date="2018-02" db="EMBL/GenBank/DDBJ databases">
        <title>Genomic Encyclopedia of Archaeal and Bacterial Type Strains, Phase II (KMG-II): from individual species to whole genera.</title>
        <authorList>
            <person name="Goeker M."/>
        </authorList>
    </citation>
    <scope>NUCLEOTIDE SEQUENCE [LARGE SCALE GENOMIC DNA]</scope>
    <source>
        <strain evidence="14 15">DSM 18921</strain>
    </source>
</reference>
<evidence type="ECO:0000313" key="14">
    <source>
        <dbReference type="EMBL" id="PQV53670.1"/>
    </source>
</evidence>
<keyword evidence="6" id="KW-0521">NADP</keyword>
<dbReference type="GO" id="GO:0009236">
    <property type="term" value="P:cobalamin biosynthetic process"/>
    <property type="evidence" value="ECO:0007669"/>
    <property type="project" value="UniProtKB-KW"/>
</dbReference>
<evidence type="ECO:0000256" key="12">
    <source>
        <dbReference type="ARBA" id="ARBA00068702"/>
    </source>
</evidence>
<dbReference type="Gene3D" id="3.40.109.10">
    <property type="entry name" value="NADH Oxidase"/>
    <property type="match status" value="1"/>
</dbReference>
<dbReference type="CDD" id="cd02145">
    <property type="entry name" value="BluB"/>
    <property type="match status" value="1"/>
</dbReference>
<keyword evidence="4" id="KW-0288">FMN</keyword>
<proteinExistence type="inferred from homology"/>
<dbReference type="EC" id="1.13.11.79" evidence="11"/>
<dbReference type="SUPFAM" id="SSF55469">
    <property type="entry name" value="FMN-dependent nitroreductase-like"/>
    <property type="match status" value="1"/>
</dbReference>
<dbReference type="Proteomes" id="UP000238338">
    <property type="component" value="Unassembled WGS sequence"/>
</dbReference>
<dbReference type="RefSeq" id="WP_211301757.1">
    <property type="nucleotide sequence ID" value="NZ_PVEP01000013.1"/>
</dbReference>
<evidence type="ECO:0000256" key="10">
    <source>
        <dbReference type="ARBA" id="ARBA00061097"/>
    </source>
</evidence>
<evidence type="ECO:0000256" key="2">
    <source>
        <dbReference type="ARBA" id="ARBA00022573"/>
    </source>
</evidence>
<dbReference type="InterPro" id="IPR012825">
    <property type="entry name" value="BluB"/>
</dbReference>
<keyword evidence="8" id="KW-0520">NAD</keyword>
<dbReference type="FunFam" id="3.40.109.10:FF:000013">
    <property type="entry name" value="5,6-dimethylbenzimidazole synthase"/>
    <property type="match status" value="1"/>
</dbReference>
<accession>A0A2S8RYN2</accession>
<evidence type="ECO:0000256" key="8">
    <source>
        <dbReference type="ARBA" id="ARBA00023027"/>
    </source>
</evidence>
<keyword evidence="15" id="KW-1185">Reference proteome</keyword>
<dbReference type="GO" id="GO:0102919">
    <property type="term" value="F:5,6-dimethylbenzimidazole synthase activity"/>
    <property type="evidence" value="ECO:0007669"/>
    <property type="project" value="UniProtKB-EC"/>
</dbReference>
<dbReference type="GO" id="GO:0000166">
    <property type="term" value="F:nucleotide binding"/>
    <property type="evidence" value="ECO:0007669"/>
    <property type="project" value="UniProtKB-KW"/>
</dbReference>
<keyword evidence="5" id="KW-0547">Nucleotide-binding</keyword>
<organism evidence="14 15">
    <name type="scientific">Albidovulum denitrificans</name>
    <dbReference type="NCBI Taxonomy" id="404881"/>
    <lineage>
        <taxon>Bacteria</taxon>
        <taxon>Pseudomonadati</taxon>
        <taxon>Pseudomonadota</taxon>
        <taxon>Alphaproteobacteria</taxon>
        <taxon>Rhodobacterales</taxon>
        <taxon>Paracoccaceae</taxon>
        <taxon>Albidovulum</taxon>
    </lineage>
</organism>
<dbReference type="AlphaFoldDB" id="A0A2S8RYN2"/>
<evidence type="ECO:0000256" key="4">
    <source>
        <dbReference type="ARBA" id="ARBA00022643"/>
    </source>
</evidence>
<evidence type="ECO:0000256" key="6">
    <source>
        <dbReference type="ARBA" id="ARBA00022857"/>
    </source>
</evidence>
<gene>
    <name evidence="14" type="ORF">LX70_03855</name>
</gene>
<evidence type="ECO:0000259" key="13">
    <source>
        <dbReference type="Pfam" id="PF00881"/>
    </source>
</evidence>
<evidence type="ECO:0000256" key="11">
    <source>
        <dbReference type="ARBA" id="ARBA00066311"/>
    </source>
</evidence>
<comment type="subunit">
    <text evidence="1">Homooctamer.</text>
</comment>
<dbReference type="Pfam" id="PF00881">
    <property type="entry name" value="Nitroreductase"/>
    <property type="match status" value="1"/>
</dbReference>
<dbReference type="NCBIfam" id="TIGR02476">
    <property type="entry name" value="BluB"/>
    <property type="match status" value="1"/>
</dbReference>
<comment type="similarity">
    <text evidence="10">Belongs to the BluB family.</text>
</comment>